<evidence type="ECO:0000256" key="6">
    <source>
        <dbReference type="ARBA" id="ARBA00023170"/>
    </source>
</evidence>
<name>A0AAV2H3P1_LYMST</name>
<sequence length="313" mass="35173">DDHQVLLQRVDTALNAVVIPFLCLFGIGGNVINVIVLRHHGFKDTTSQLLHSLSATDLLFSVVHAVLQMSYILESFEPVMAMQLKTFSTAYTSTLYKVLIASNVCHVTAIALERVVAVCFPFHVARVFTRRRVKLAIVFFYVIPLGMFSPFFFVLESELVFSPRFNTTVPDVFPTKFFMENKPILDIYSKVVLVNVFATIVPAVLLVCSVLIGFKVSRRGAFAKLDRISNQDKVEMKSLKMVITVCLVAVFICLPAITIDLALLYADVPHGHVYDLLDTITETLAQVHTCSNFIIYVTMSTKFSKIYLRLFCL</sequence>
<dbReference type="PANTHER" id="PTHR24243">
    <property type="entry name" value="G-PROTEIN COUPLED RECEPTOR"/>
    <property type="match status" value="1"/>
</dbReference>
<dbReference type="InterPro" id="IPR017452">
    <property type="entry name" value="GPCR_Rhodpsn_7TM"/>
</dbReference>
<dbReference type="Proteomes" id="UP001497497">
    <property type="component" value="Unassembled WGS sequence"/>
</dbReference>
<feature type="transmembrane region" description="Helical" evidence="8">
    <location>
        <begin position="49"/>
        <end position="73"/>
    </location>
</feature>
<keyword evidence="6" id="KW-0675">Receptor</keyword>
<evidence type="ECO:0000256" key="3">
    <source>
        <dbReference type="ARBA" id="ARBA00022989"/>
    </source>
</evidence>
<dbReference type="EMBL" id="CAXITT010000022">
    <property type="protein sequence ID" value="CAL1527800.1"/>
    <property type="molecule type" value="Genomic_DNA"/>
</dbReference>
<feature type="transmembrane region" description="Helical" evidence="8">
    <location>
        <begin position="241"/>
        <end position="266"/>
    </location>
</feature>
<comment type="subcellular location">
    <subcellularLocation>
        <location evidence="1">Membrane</location>
        <topology evidence="1">Multi-pass membrane protein</topology>
    </subcellularLocation>
</comment>
<dbReference type="AlphaFoldDB" id="A0AAV2H3P1"/>
<evidence type="ECO:0000256" key="2">
    <source>
        <dbReference type="ARBA" id="ARBA00022692"/>
    </source>
</evidence>
<keyword evidence="7" id="KW-0807">Transducer</keyword>
<evidence type="ECO:0000313" key="10">
    <source>
        <dbReference type="EMBL" id="CAL1527800.1"/>
    </source>
</evidence>
<gene>
    <name evidence="10" type="ORF">GSLYS_00001970001</name>
</gene>
<evidence type="ECO:0000256" key="8">
    <source>
        <dbReference type="SAM" id="Phobius"/>
    </source>
</evidence>
<keyword evidence="11" id="KW-1185">Reference proteome</keyword>
<reference evidence="10 11" key="1">
    <citation type="submission" date="2024-04" db="EMBL/GenBank/DDBJ databases">
        <authorList>
            <consortium name="Genoscope - CEA"/>
            <person name="William W."/>
        </authorList>
    </citation>
    <scope>NUCLEOTIDE SEQUENCE [LARGE SCALE GENOMIC DNA]</scope>
</reference>
<evidence type="ECO:0000256" key="4">
    <source>
        <dbReference type="ARBA" id="ARBA00023040"/>
    </source>
</evidence>
<evidence type="ECO:0000256" key="5">
    <source>
        <dbReference type="ARBA" id="ARBA00023136"/>
    </source>
</evidence>
<evidence type="ECO:0000313" key="11">
    <source>
        <dbReference type="Proteomes" id="UP001497497"/>
    </source>
</evidence>
<feature type="domain" description="G-protein coupled receptors family 1 profile" evidence="9">
    <location>
        <begin position="29"/>
        <end position="296"/>
    </location>
</feature>
<dbReference type="InterPro" id="IPR000276">
    <property type="entry name" value="GPCR_Rhodpsn"/>
</dbReference>
<feature type="transmembrane region" description="Helical" evidence="8">
    <location>
        <begin position="133"/>
        <end position="155"/>
    </location>
</feature>
<evidence type="ECO:0000256" key="7">
    <source>
        <dbReference type="ARBA" id="ARBA00023224"/>
    </source>
</evidence>
<keyword evidence="5 8" id="KW-0472">Membrane</keyword>
<keyword evidence="4" id="KW-0297">G-protein coupled receptor</keyword>
<dbReference type="PROSITE" id="PS50262">
    <property type="entry name" value="G_PROTEIN_RECEP_F1_2"/>
    <property type="match status" value="1"/>
</dbReference>
<dbReference type="GO" id="GO:0004930">
    <property type="term" value="F:G protein-coupled receptor activity"/>
    <property type="evidence" value="ECO:0007669"/>
    <property type="project" value="UniProtKB-KW"/>
</dbReference>
<protein>
    <recommendedName>
        <fullName evidence="9">G-protein coupled receptors family 1 profile domain-containing protein</fullName>
    </recommendedName>
</protein>
<evidence type="ECO:0000256" key="1">
    <source>
        <dbReference type="ARBA" id="ARBA00004141"/>
    </source>
</evidence>
<organism evidence="10 11">
    <name type="scientific">Lymnaea stagnalis</name>
    <name type="common">Great pond snail</name>
    <name type="synonym">Helix stagnalis</name>
    <dbReference type="NCBI Taxonomy" id="6523"/>
    <lineage>
        <taxon>Eukaryota</taxon>
        <taxon>Metazoa</taxon>
        <taxon>Spiralia</taxon>
        <taxon>Lophotrochozoa</taxon>
        <taxon>Mollusca</taxon>
        <taxon>Gastropoda</taxon>
        <taxon>Heterobranchia</taxon>
        <taxon>Euthyneura</taxon>
        <taxon>Panpulmonata</taxon>
        <taxon>Hygrophila</taxon>
        <taxon>Lymnaeoidea</taxon>
        <taxon>Lymnaeidae</taxon>
        <taxon>Lymnaea</taxon>
    </lineage>
</organism>
<feature type="transmembrane region" description="Helical" evidence="8">
    <location>
        <begin position="12"/>
        <end position="37"/>
    </location>
</feature>
<dbReference type="Pfam" id="PF00001">
    <property type="entry name" value="7tm_1"/>
    <property type="match status" value="1"/>
</dbReference>
<dbReference type="SUPFAM" id="SSF81321">
    <property type="entry name" value="Family A G protein-coupled receptor-like"/>
    <property type="match status" value="1"/>
</dbReference>
<feature type="transmembrane region" description="Helical" evidence="8">
    <location>
        <begin position="93"/>
        <end position="112"/>
    </location>
</feature>
<comment type="caution">
    <text evidence="10">The sequence shown here is derived from an EMBL/GenBank/DDBJ whole genome shotgun (WGS) entry which is preliminary data.</text>
</comment>
<dbReference type="PRINTS" id="PR00237">
    <property type="entry name" value="GPCRRHODOPSN"/>
</dbReference>
<keyword evidence="2 8" id="KW-0812">Transmembrane</keyword>
<keyword evidence="3 8" id="KW-1133">Transmembrane helix</keyword>
<feature type="transmembrane region" description="Helical" evidence="8">
    <location>
        <begin position="187"/>
        <end position="214"/>
    </location>
</feature>
<dbReference type="PANTHER" id="PTHR24243:SF230">
    <property type="entry name" value="G-PROTEIN COUPLED RECEPTORS FAMILY 1 PROFILE DOMAIN-CONTAINING PROTEIN"/>
    <property type="match status" value="1"/>
</dbReference>
<evidence type="ECO:0000259" key="9">
    <source>
        <dbReference type="PROSITE" id="PS50262"/>
    </source>
</evidence>
<proteinExistence type="predicted"/>
<feature type="non-terminal residue" evidence="10">
    <location>
        <position position="1"/>
    </location>
</feature>
<accession>A0AAV2H3P1</accession>
<dbReference type="GO" id="GO:0005886">
    <property type="term" value="C:plasma membrane"/>
    <property type="evidence" value="ECO:0007669"/>
    <property type="project" value="TreeGrafter"/>
</dbReference>
<dbReference type="Gene3D" id="1.20.1070.10">
    <property type="entry name" value="Rhodopsin 7-helix transmembrane proteins"/>
    <property type="match status" value="1"/>
</dbReference>